<dbReference type="Pfam" id="PF14399">
    <property type="entry name" value="BtrH_N"/>
    <property type="match status" value="1"/>
</dbReference>
<dbReference type="Proteomes" id="UP000094578">
    <property type="component" value="Unassembled WGS sequence"/>
</dbReference>
<evidence type="ECO:0000259" key="1">
    <source>
        <dbReference type="Pfam" id="PF14399"/>
    </source>
</evidence>
<name>A0A1E3L762_9BACL</name>
<reference evidence="2 3" key="1">
    <citation type="submission" date="2016-08" db="EMBL/GenBank/DDBJ databases">
        <title>Genome sequencing of Paenibacillus sp. TI45-13ar, isolated from Korean traditional nuruk.</title>
        <authorList>
            <person name="Kim S.-J."/>
        </authorList>
    </citation>
    <scope>NUCLEOTIDE SEQUENCE [LARGE SCALE GENOMIC DNA]</scope>
    <source>
        <strain evidence="2 3">TI45-13ar</strain>
    </source>
</reference>
<dbReference type="RefSeq" id="WP_069326944.1">
    <property type="nucleotide sequence ID" value="NZ_MDER01000032.1"/>
</dbReference>
<protein>
    <recommendedName>
        <fullName evidence="1">Butirosin biosynthesis protein H N-terminal domain-containing protein</fullName>
    </recommendedName>
</protein>
<proteinExistence type="predicted"/>
<accession>A0A1E3L762</accession>
<feature type="domain" description="Butirosin biosynthesis protein H N-terminal" evidence="1">
    <location>
        <begin position="21"/>
        <end position="154"/>
    </location>
</feature>
<sequence length="338" mass="39383">MFKRSLSKQVLPETVGAPGQHCFYASLHALLLRQGVYTDEADLYFLCNGLSISYKGNFDSFGLRPMADLLSQWSANTQVEVKHVTIDPALSKRNDFLILQDWSNALENGKSILLHLQSHCLNFHPVYQNNPSKGHVIQLYGLDMKQDEAYVSDHFLLEESGHVLSYNGKTNLTLLLEGITEYAYLNSDPAEELSVQQVIQACDRHLEQFLQESWSAYAVLFCDLDRLLEMEDESFRQSCDTLYYQLRIESLMHLLQYTEQFMSRYEGLMGSEHGAYQLREDIHELRQTWKRHLLQLYKIGLRVNRDKVSDYIQHSLRLLAELKTLLERMRMTVYQIRL</sequence>
<dbReference type="EMBL" id="MDER01000032">
    <property type="protein sequence ID" value="ODP28995.1"/>
    <property type="molecule type" value="Genomic_DNA"/>
</dbReference>
<comment type="caution">
    <text evidence="2">The sequence shown here is derived from an EMBL/GenBank/DDBJ whole genome shotgun (WGS) entry which is preliminary data.</text>
</comment>
<gene>
    <name evidence="2" type="ORF">PTI45_01504</name>
</gene>
<organism evidence="2 3">
    <name type="scientific">Paenibacillus nuruki</name>
    <dbReference type="NCBI Taxonomy" id="1886670"/>
    <lineage>
        <taxon>Bacteria</taxon>
        <taxon>Bacillati</taxon>
        <taxon>Bacillota</taxon>
        <taxon>Bacilli</taxon>
        <taxon>Bacillales</taxon>
        <taxon>Paenibacillaceae</taxon>
        <taxon>Paenibacillus</taxon>
    </lineage>
</organism>
<dbReference type="AlphaFoldDB" id="A0A1E3L762"/>
<dbReference type="STRING" id="1886670.PTI45_01504"/>
<evidence type="ECO:0000313" key="2">
    <source>
        <dbReference type="EMBL" id="ODP28995.1"/>
    </source>
</evidence>
<dbReference type="InterPro" id="IPR026935">
    <property type="entry name" value="BtrH_N"/>
</dbReference>
<evidence type="ECO:0000313" key="3">
    <source>
        <dbReference type="Proteomes" id="UP000094578"/>
    </source>
</evidence>
<keyword evidence="3" id="KW-1185">Reference proteome</keyword>